<dbReference type="VEuPathDB" id="FungiDB:BTJ68_07304"/>
<dbReference type="FunFam" id="1.10.420.10:FF:000002">
    <property type="entry name" value="Catalase-peroxidase"/>
    <property type="match status" value="1"/>
</dbReference>
<evidence type="ECO:0000256" key="1">
    <source>
        <dbReference type="ARBA" id="ARBA00004141"/>
    </source>
</evidence>
<dbReference type="HAMAP" id="MF_01961">
    <property type="entry name" value="Catal_peroxid"/>
    <property type="match status" value="1"/>
</dbReference>
<evidence type="ECO:0000256" key="13">
    <source>
        <dbReference type="ARBA" id="ARBA00074141"/>
    </source>
</evidence>
<dbReference type="PROSITE" id="PS50873">
    <property type="entry name" value="PEROXIDASE_4"/>
    <property type="match status" value="2"/>
</dbReference>
<dbReference type="InterPro" id="IPR019794">
    <property type="entry name" value="Peroxidases_AS"/>
</dbReference>
<evidence type="ECO:0000256" key="14">
    <source>
        <dbReference type="HAMAP-Rule" id="MF_03108"/>
    </source>
</evidence>
<comment type="PTM">
    <text evidence="14">Formation of the three residue Trp-Tyr-Met cross-link is important for the catalase, but not the peroxidase activity of the enzyme.</text>
</comment>
<comment type="similarity">
    <text evidence="14 15">Belongs to the peroxidase family. Peroxidase/catalase subfamily.</text>
</comment>
<dbReference type="InterPro" id="IPR007305">
    <property type="entry name" value="Vesicle_transpt_Got1/SFT2"/>
</dbReference>
<evidence type="ECO:0000259" key="18">
    <source>
        <dbReference type="PROSITE" id="PS50873"/>
    </source>
</evidence>
<evidence type="ECO:0000313" key="19">
    <source>
        <dbReference type="EMBL" id="OTA31583.1"/>
    </source>
</evidence>
<evidence type="ECO:0000256" key="2">
    <source>
        <dbReference type="ARBA" id="ARBA00022559"/>
    </source>
</evidence>
<dbReference type="InterPro" id="IPR002016">
    <property type="entry name" value="Haem_peroxidase"/>
</dbReference>
<dbReference type="PROSITE" id="PS00435">
    <property type="entry name" value="PEROXIDASE_1"/>
    <property type="match status" value="1"/>
</dbReference>
<comment type="catalytic activity">
    <reaction evidence="12 14 15">
        <text>H2O2 + AH2 = A + 2 H2O</text>
        <dbReference type="Rhea" id="RHEA:30275"/>
        <dbReference type="ChEBI" id="CHEBI:13193"/>
        <dbReference type="ChEBI" id="CHEBI:15377"/>
        <dbReference type="ChEBI" id="CHEBI:16240"/>
        <dbReference type="ChEBI" id="CHEBI:17499"/>
        <dbReference type="EC" id="1.11.1.21"/>
    </reaction>
</comment>
<feature type="binding site" description="axial binding residue" evidence="14">
    <location>
        <position position="282"/>
    </location>
    <ligand>
        <name>heme</name>
        <dbReference type="ChEBI" id="CHEBI:30413"/>
    </ligand>
    <ligandPart>
        <name>Fe</name>
        <dbReference type="ChEBI" id="CHEBI:18248"/>
    </ligandPart>
</feature>
<dbReference type="AlphaFoldDB" id="A0A1Z5T6B9"/>
<dbReference type="PRINTS" id="PR00458">
    <property type="entry name" value="PEROXIDASE"/>
</dbReference>
<comment type="cofactor">
    <cofactor evidence="14">
        <name>heme b</name>
        <dbReference type="ChEBI" id="CHEBI:60344"/>
    </cofactor>
    <text evidence="14">Binds 1 heme b (iron(II)-protoporphyrin IX) group per monomer.</text>
</comment>
<evidence type="ECO:0000256" key="8">
    <source>
        <dbReference type="ARBA" id="ARBA00023004"/>
    </source>
</evidence>
<dbReference type="EMBL" id="MUNK01000111">
    <property type="protein sequence ID" value="OTA31583.1"/>
    <property type="molecule type" value="Genomic_DNA"/>
</dbReference>
<keyword evidence="7 14" id="KW-0560">Oxidoreductase</keyword>
<evidence type="ECO:0000256" key="16">
    <source>
        <dbReference type="SAM" id="MobiDB-lite"/>
    </source>
</evidence>
<dbReference type="GO" id="GO:0016192">
    <property type="term" value="P:vesicle-mediated transport"/>
    <property type="evidence" value="ECO:0007669"/>
    <property type="project" value="InterPro"/>
</dbReference>
<evidence type="ECO:0000256" key="4">
    <source>
        <dbReference type="ARBA" id="ARBA00022692"/>
    </source>
</evidence>
<dbReference type="InterPro" id="IPR000763">
    <property type="entry name" value="Catalase_peroxidase"/>
</dbReference>
<evidence type="ECO:0000256" key="15">
    <source>
        <dbReference type="RuleBase" id="RU003451"/>
    </source>
</evidence>
<keyword evidence="8 14" id="KW-0408">Iron</keyword>
<dbReference type="NCBIfam" id="NF011635">
    <property type="entry name" value="PRK15061.1"/>
    <property type="match status" value="1"/>
</dbReference>
<feature type="cross-link" description="Tryptophyl-tyrosyl-methioninium (Tyr-Met) (with Trp-93)" evidence="14">
    <location>
        <begin position="241"/>
        <end position="267"/>
    </location>
</feature>
<keyword evidence="20" id="KW-1185">Reference proteome</keyword>
<dbReference type="Gene3D" id="1.10.520.10">
    <property type="match status" value="2"/>
</dbReference>
<evidence type="ECO:0000256" key="10">
    <source>
        <dbReference type="ARBA" id="ARBA00023324"/>
    </source>
</evidence>
<evidence type="ECO:0000256" key="9">
    <source>
        <dbReference type="ARBA" id="ARBA00023136"/>
    </source>
</evidence>
<dbReference type="PRINTS" id="PR00460">
    <property type="entry name" value="BPEROXIDASE"/>
</dbReference>
<dbReference type="EC" id="1.11.1.21" evidence="14 15"/>
<dbReference type="Proteomes" id="UP000194280">
    <property type="component" value="Unassembled WGS sequence"/>
</dbReference>
<evidence type="ECO:0000256" key="6">
    <source>
        <dbReference type="ARBA" id="ARBA00022989"/>
    </source>
</evidence>
<dbReference type="NCBIfam" id="TIGR00198">
    <property type="entry name" value="cat_per_HPI"/>
    <property type="match status" value="1"/>
</dbReference>
<feature type="active site" description="Proton acceptor" evidence="14">
    <location>
        <position position="94"/>
    </location>
</feature>
<dbReference type="STRING" id="1157616.A0A1Z5T6B9"/>
<organism evidence="19 20">
    <name type="scientific">Hortaea werneckii EXF-2000</name>
    <dbReference type="NCBI Taxonomy" id="1157616"/>
    <lineage>
        <taxon>Eukaryota</taxon>
        <taxon>Fungi</taxon>
        <taxon>Dikarya</taxon>
        <taxon>Ascomycota</taxon>
        <taxon>Pezizomycotina</taxon>
        <taxon>Dothideomycetes</taxon>
        <taxon>Dothideomycetidae</taxon>
        <taxon>Mycosphaerellales</taxon>
        <taxon>Teratosphaeriaceae</taxon>
        <taxon>Hortaea</taxon>
    </lineage>
</organism>
<name>A0A1Z5T6B9_HORWE</name>
<dbReference type="GO" id="GO:0070301">
    <property type="term" value="P:cellular response to hydrogen peroxide"/>
    <property type="evidence" value="ECO:0007669"/>
    <property type="project" value="TreeGrafter"/>
</dbReference>
<dbReference type="GO" id="GO:0004096">
    <property type="term" value="F:catalase activity"/>
    <property type="evidence" value="ECO:0007669"/>
    <property type="project" value="UniProtKB-UniRule"/>
</dbReference>
<dbReference type="PANTHER" id="PTHR30555:SF0">
    <property type="entry name" value="CATALASE-PEROXIDASE"/>
    <property type="match status" value="1"/>
</dbReference>
<dbReference type="Pfam" id="PF04178">
    <property type="entry name" value="Got1"/>
    <property type="match status" value="1"/>
</dbReference>
<dbReference type="InterPro" id="IPR010255">
    <property type="entry name" value="Haem_peroxidase_sf"/>
</dbReference>
<dbReference type="InParanoid" id="A0A1Z5T6B9"/>
<reference evidence="19 20" key="1">
    <citation type="submission" date="2017-01" db="EMBL/GenBank/DDBJ databases">
        <title>The recent genome duplication of the halophilic yeast Hortaea werneckii: insights from long-read sequencing.</title>
        <authorList>
            <person name="Sinha S."/>
            <person name="Flibotte S."/>
            <person name="Neira M."/>
            <person name="Lenassi M."/>
            <person name="Gostincar C."/>
            <person name="Stajich J.E."/>
            <person name="Nislow C.E."/>
        </authorList>
    </citation>
    <scope>NUCLEOTIDE SEQUENCE [LARGE SCALE GENOMIC DNA]</scope>
    <source>
        <strain evidence="19 20">EXF-2000</strain>
    </source>
</reference>
<evidence type="ECO:0000256" key="7">
    <source>
        <dbReference type="ARBA" id="ARBA00023002"/>
    </source>
</evidence>
<keyword evidence="9 17" id="KW-0472">Membrane</keyword>
<dbReference type="FunFam" id="1.10.520.10:FF:000002">
    <property type="entry name" value="Catalase-peroxidase"/>
    <property type="match status" value="1"/>
</dbReference>
<dbReference type="GO" id="GO:0012505">
    <property type="term" value="C:endomembrane system"/>
    <property type="evidence" value="ECO:0007669"/>
    <property type="project" value="UniProtKB-ARBA"/>
</dbReference>
<dbReference type="GO" id="GO:0020037">
    <property type="term" value="F:heme binding"/>
    <property type="evidence" value="ECO:0007669"/>
    <property type="project" value="InterPro"/>
</dbReference>
<feature type="transmembrane region" description="Helical" evidence="17">
    <location>
        <begin position="837"/>
        <end position="855"/>
    </location>
</feature>
<sequence>MAAAEQCPMKQANVAGGGQRNRDWWPQDLRLNILRQHTPVTNPFGEEFSYSEAFKKLDYNGLKKDLHTLMTDSQPMWPADFGHYGGFFIRMAWHSAGTYRVFDGRGGGGDGQQRFAPLNSWPDNANLDKARRLLWPIKQKYGESISWADLFLLTGNVALESMGVKPFGFAGGRADTFEADESVYWGAEDTWFGNEARYSKGSEGIRDHGVLDGDIHKKEAKDIHSRDLEEPLAASNMGLIYVNPEGPDGIPDPVASGRDIRTTFGRMAMNDYETVALIAGGHAFGKTHGAGDTSKVGKEPEAAGLEEQGLGWSNGYGKGKGPDTITSGLEVIWTKTPTKWSNHYLEYMYKYDWEPMKSPAGANQWVAKDSEAIIPDPYDPNKKHRPTMLTTDIALRYDPAYDKVSRHFLEHPDELHDAFARAWFKLLHRDMGPRTRWLGPEIPSEVSIWEDPTPAVDHKLVDDSDVEKLKKDILATNVDVSSLVFVAWAAASTFRHTDKRGGANGARIRLAPQNRWKVNSPDQLHQVLSALEGVQQKFNSSASDGKKVSLADLIVLAGCAAIEKASGQKVPFKPGRTDATQEQTDAATFEHLEPFADGFRNYGSSTSRVRAEQMLVDKAHLLNLSAPEMVVLLGGMRALNTNYDGSDRGILTKRPGQLTNDFFLNLLDNNTVWTPTGSDKETFTGVNDKTGQRWNASRFDLIVGSHPELRAVSEVYGQSGAEERFKKDFIKTWHKVMMADRFDLSGAEPPSKARFFFLIFGLILFFDRALLAMGNILFLVGVTMLLGPQRTFLFFARKQKWRGSAAFWAGILLILLRWTLIGFAVECYGIFILFGEFFKTIAGFAYNIPVIGPYLSRALQVAGDKAGANERAHKDLPV</sequence>
<dbReference type="InterPro" id="IPR019793">
    <property type="entry name" value="Peroxidases_heam-ligand_BS"/>
</dbReference>
<evidence type="ECO:0000256" key="3">
    <source>
        <dbReference type="ARBA" id="ARBA00022617"/>
    </source>
</evidence>
<dbReference type="PROSITE" id="PS00436">
    <property type="entry name" value="PEROXIDASE_2"/>
    <property type="match status" value="1"/>
</dbReference>
<comment type="catalytic activity">
    <reaction evidence="11 14 15">
        <text>2 H2O2 = O2 + 2 H2O</text>
        <dbReference type="Rhea" id="RHEA:20309"/>
        <dbReference type="ChEBI" id="CHEBI:15377"/>
        <dbReference type="ChEBI" id="CHEBI:15379"/>
        <dbReference type="ChEBI" id="CHEBI:16240"/>
        <dbReference type="EC" id="1.11.1.21"/>
    </reaction>
</comment>
<feature type="transmembrane region" description="Helical" evidence="17">
    <location>
        <begin position="755"/>
        <end position="786"/>
    </location>
</feature>
<dbReference type="GO" id="GO:0042744">
    <property type="term" value="P:hydrogen peroxide catabolic process"/>
    <property type="evidence" value="ECO:0007669"/>
    <property type="project" value="UniProtKB-KW"/>
</dbReference>
<keyword evidence="5 14" id="KW-0479">Metal-binding</keyword>
<proteinExistence type="inferred from homology"/>
<keyword evidence="4 17" id="KW-0812">Transmembrane</keyword>
<dbReference type="Gene3D" id="1.10.420.10">
    <property type="entry name" value="Peroxidase, domain 2"/>
    <property type="match status" value="2"/>
</dbReference>
<gene>
    <name evidence="14" type="primary">katG</name>
    <name evidence="19" type="ORF">BTJ68_07304</name>
</gene>
<keyword evidence="3 14" id="KW-0349">Heme</keyword>
<evidence type="ECO:0000256" key="17">
    <source>
        <dbReference type="SAM" id="Phobius"/>
    </source>
</evidence>
<accession>A0A1Z5T6B9</accession>
<dbReference type="GO" id="GO:0016020">
    <property type="term" value="C:membrane"/>
    <property type="evidence" value="ECO:0007669"/>
    <property type="project" value="UniProtKB-SubCell"/>
</dbReference>
<dbReference type="CDD" id="cd08200">
    <property type="entry name" value="catalase_peroxidase_2"/>
    <property type="match status" value="1"/>
</dbReference>
<comment type="caution">
    <text evidence="19">The sequence shown here is derived from an EMBL/GenBank/DDBJ whole genome shotgun (WGS) entry which is preliminary data.</text>
</comment>
<keyword evidence="10 14" id="KW-0376">Hydrogen peroxide</keyword>
<dbReference type="GO" id="GO:0005829">
    <property type="term" value="C:cytosol"/>
    <property type="evidence" value="ECO:0007669"/>
    <property type="project" value="TreeGrafter"/>
</dbReference>
<dbReference type="PANTHER" id="PTHR30555">
    <property type="entry name" value="HYDROPEROXIDASE I, BIFUNCTIONAL CATALASE-PEROXIDASE"/>
    <property type="match status" value="1"/>
</dbReference>
<dbReference type="SUPFAM" id="SSF48113">
    <property type="entry name" value="Heme-dependent peroxidases"/>
    <property type="match status" value="2"/>
</dbReference>
<dbReference type="GO" id="GO:0046872">
    <property type="term" value="F:metal ion binding"/>
    <property type="evidence" value="ECO:0007669"/>
    <property type="project" value="UniProtKB-KW"/>
</dbReference>
<evidence type="ECO:0000256" key="12">
    <source>
        <dbReference type="ARBA" id="ARBA00051651"/>
    </source>
</evidence>
<dbReference type="FunFam" id="1.10.420.10:FF:000004">
    <property type="entry name" value="Catalase-peroxidase"/>
    <property type="match status" value="1"/>
</dbReference>
<comment type="subcellular location">
    <subcellularLocation>
        <location evidence="1">Membrane</location>
        <topology evidence="1">Multi-pass membrane protein</topology>
    </subcellularLocation>
</comment>
<keyword evidence="6 17" id="KW-1133">Transmembrane helix</keyword>
<feature type="domain" description="Plant heme peroxidase family profile" evidence="18">
    <location>
        <begin position="127"/>
        <end position="446"/>
    </location>
</feature>
<dbReference type="CDD" id="cd00649">
    <property type="entry name" value="catalase_peroxidase_1"/>
    <property type="match status" value="1"/>
</dbReference>
<feature type="region of interest" description="Disordered" evidence="16">
    <location>
        <begin position="1"/>
        <end position="21"/>
    </location>
</feature>
<dbReference type="OrthoDB" id="407695at2759"/>
<evidence type="ECO:0000256" key="5">
    <source>
        <dbReference type="ARBA" id="ARBA00022723"/>
    </source>
</evidence>
<feature type="site" description="Transition state stabilizer" evidence="14">
    <location>
        <position position="90"/>
    </location>
</feature>
<comment type="caution">
    <text evidence="14">Lacks conserved residue(s) required for the propagation of feature annotation.</text>
</comment>
<evidence type="ECO:0000313" key="20">
    <source>
        <dbReference type="Proteomes" id="UP000194280"/>
    </source>
</evidence>
<feature type="domain" description="Plant heme peroxidase family profile" evidence="18">
    <location>
        <begin position="485"/>
        <end position="754"/>
    </location>
</feature>
<protein>
    <recommendedName>
        <fullName evidence="13 14">Catalase-peroxidase</fullName>
        <shortName evidence="14">CP</shortName>
        <ecNumber evidence="14 15">1.11.1.21</ecNumber>
    </recommendedName>
    <alternativeName>
        <fullName evidence="14">Peroxidase/catalase</fullName>
    </alternativeName>
</protein>
<keyword evidence="2 14" id="KW-0575">Peroxidase</keyword>
<feature type="transmembrane region" description="Helical" evidence="17">
    <location>
        <begin position="807"/>
        <end position="831"/>
    </location>
</feature>
<evidence type="ECO:0000256" key="11">
    <source>
        <dbReference type="ARBA" id="ARBA00049145"/>
    </source>
</evidence>
<dbReference type="Pfam" id="PF00141">
    <property type="entry name" value="peroxidase"/>
    <property type="match status" value="2"/>
</dbReference>